<evidence type="ECO:0000313" key="4">
    <source>
        <dbReference type="EMBL" id="KGM97683.1"/>
    </source>
</evidence>
<sequence>MKPQIKKALIIISSSVVLFVSVFFLTLRLNNISTNQAKNNSVSLKENSSDKVKNNDTTKESNSLKDIDTNTIDISTEKHSEYIVKEGDTLFSIARKTMPWKSQEDAVKTLQVMNSLKDRELLTVGSHLIIPVNTIDASGCTKYVVQQGENLYTIAEKYMPNANPNDAVKLIMQKNNLSDPSVLSVGLEIYIPNESTQASSNTIKNNAAK</sequence>
<dbReference type="OrthoDB" id="1934868at2"/>
<reference evidence="4 5" key="1">
    <citation type="submission" date="2014-01" db="EMBL/GenBank/DDBJ databases">
        <title>Plasmidome dynamics in the species complex Clostridium novyi sensu lato converts strains of independent lineages into distinctly different pathogens.</title>
        <authorList>
            <person name="Skarin H."/>
            <person name="Segerman B."/>
        </authorList>
    </citation>
    <scope>NUCLEOTIDE SEQUENCE [LARGE SCALE GENOMIC DNA]</scope>
    <source>
        <strain evidence="4 5">4552</strain>
    </source>
</reference>
<protein>
    <submittedName>
        <fullName evidence="4">Peptidoglycan-binding protein LysM</fullName>
    </submittedName>
</protein>
<proteinExistence type="predicted"/>
<dbReference type="Proteomes" id="UP000030012">
    <property type="component" value="Unassembled WGS sequence"/>
</dbReference>
<evidence type="ECO:0000256" key="2">
    <source>
        <dbReference type="SAM" id="Phobius"/>
    </source>
</evidence>
<dbReference type="CDD" id="cd00118">
    <property type="entry name" value="LysM"/>
    <property type="match status" value="2"/>
</dbReference>
<evidence type="ECO:0000259" key="3">
    <source>
        <dbReference type="PROSITE" id="PS51782"/>
    </source>
</evidence>
<name>A0A0A0IAY1_CLONO</name>
<keyword evidence="2" id="KW-0472">Membrane</keyword>
<dbReference type="InterPro" id="IPR018392">
    <property type="entry name" value="LysM"/>
</dbReference>
<feature type="transmembrane region" description="Helical" evidence="2">
    <location>
        <begin position="7"/>
        <end position="27"/>
    </location>
</feature>
<comment type="caution">
    <text evidence="4">The sequence shown here is derived from an EMBL/GenBank/DDBJ whole genome shotgun (WGS) entry which is preliminary data.</text>
</comment>
<dbReference type="Pfam" id="PF01476">
    <property type="entry name" value="LysM"/>
    <property type="match status" value="2"/>
</dbReference>
<dbReference type="SUPFAM" id="SSF54106">
    <property type="entry name" value="LysM domain"/>
    <property type="match status" value="2"/>
</dbReference>
<dbReference type="RefSeq" id="WP_039253055.1">
    <property type="nucleotide sequence ID" value="NZ_JENJ01000008.1"/>
</dbReference>
<feature type="compositionally biased region" description="Basic and acidic residues" evidence="1">
    <location>
        <begin position="47"/>
        <end position="62"/>
    </location>
</feature>
<feature type="domain" description="LysM" evidence="3">
    <location>
        <begin position="80"/>
        <end position="130"/>
    </location>
</feature>
<dbReference type="Gene3D" id="3.10.350.10">
    <property type="entry name" value="LysM domain"/>
    <property type="match status" value="2"/>
</dbReference>
<dbReference type="AlphaFoldDB" id="A0A0A0IAY1"/>
<keyword evidence="2" id="KW-0812">Transmembrane</keyword>
<evidence type="ECO:0000313" key="5">
    <source>
        <dbReference type="Proteomes" id="UP000030012"/>
    </source>
</evidence>
<feature type="domain" description="LysM" evidence="3">
    <location>
        <begin position="141"/>
        <end position="191"/>
    </location>
</feature>
<dbReference type="PROSITE" id="PS51782">
    <property type="entry name" value="LYSM"/>
    <property type="match status" value="2"/>
</dbReference>
<organism evidence="4 5">
    <name type="scientific">Clostridium novyi A str. 4552</name>
    <dbReference type="NCBI Taxonomy" id="1444289"/>
    <lineage>
        <taxon>Bacteria</taxon>
        <taxon>Bacillati</taxon>
        <taxon>Bacillota</taxon>
        <taxon>Clostridia</taxon>
        <taxon>Eubacteriales</taxon>
        <taxon>Clostridiaceae</taxon>
        <taxon>Clostridium</taxon>
    </lineage>
</organism>
<dbReference type="SMART" id="SM00257">
    <property type="entry name" value="LysM"/>
    <property type="match status" value="2"/>
</dbReference>
<accession>A0A0A0IAY1</accession>
<dbReference type="InterPro" id="IPR036779">
    <property type="entry name" value="LysM_dom_sf"/>
</dbReference>
<keyword evidence="2" id="KW-1133">Transmembrane helix</keyword>
<evidence type="ECO:0000256" key="1">
    <source>
        <dbReference type="SAM" id="MobiDB-lite"/>
    </source>
</evidence>
<dbReference type="EMBL" id="JENJ01000008">
    <property type="protein sequence ID" value="KGM97683.1"/>
    <property type="molecule type" value="Genomic_DNA"/>
</dbReference>
<feature type="region of interest" description="Disordered" evidence="1">
    <location>
        <begin position="40"/>
        <end position="62"/>
    </location>
</feature>
<gene>
    <name evidence="4" type="ORF">Z968_02965</name>
</gene>